<evidence type="ECO:0000313" key="1">
    <source>
        <dbReference type="EMBL" id="RAP69551.1"/>
    </source>
</evidence>
<dbReference type="Proteomes" id="UP000244334">
    <property type="component" value="Unassembled WGS sequence"/>
</dbReference>
<reference evidence="1" key="1">
    <citation type="submission" date="2018-04" db="EMBL/GenBank/DDBJ databases">
        <title>Genomes of the Obligate Erwinia dacicola and Facultative Enterobacter sp. OLF Endosymbionts of the Olive Fruit fly, Bactrocera oleae.</title>
        <authorList>
            <person name="Estes A.M."/>
            <person name="Hearn D.J."/>
            <person name="Agarwal S."/>
            <person name="Pierson E.A."/>
            <person name="Dunning-Hotopp J.C."/>
        </authorList>
    </citation>
    <scope>NUCLEOTIDE SEQUENCE [LARGE SCALE GENOMIC DNA]</scope>
    <source>
        <strain evidence="1">Oroville</strain>
    </source>
</reference>
<keyword evidence="2" id="KW-1185">Reference proteome</keyword>
<organism evidence="1 2">
    <name type="scientific">Candidatus Erwinia dacicola</name>
    <dbReference type="NCBI Taxonomy" id="252393"/>
    <lineage>
        <taxon>Bacteria</taxon>
        <taxon>Pseudomonadati</taxon>
        <taxon>Pseudomonadota</taxon>
        <taxon>Gammaproteobacteria</taxon>
        <taxon>Enterobacterales</taxon>
        <taxon>Erwiniaceae</taxon>
        <taxon>Erwinia</taxon>
    </lineage>
</organism>
<evidence type="ECO:0000313" key="2">
    <source>
        <dbReference type="Proteomes" id="UP000244334"/>
    </source>
</evidence>
<gene>
    <name evidence="1" type="ORF">ACZ87_03662</name>
</gene>
<name>A0A328TJZ2_9GAMM</name>
<dbReference type="EMBL" id="LJAM02000707">
    <property type="protein sequence ID" value="RAP69551.1"/>
    <property type="molecule type" value="Genomic_DNA"/>
</dbReference>
<sequence>MKTASIHNIKSVGYNQCSVIHAEMASFFVQNRHIKTA</sequence>
<accession>A0A328TJZ2</accession>
<dbReference type="AlphaFoldDB" id="A0A328TJZ2"/>
<comment type="caution">
    <text evidence="1">The sequence shown here is derived from an EMBL/GenBank/DDBJ whole genome shotgun (WGS) entry which is preliminary data.</text>
</comment>
<proteinExistence type="predicted"/>
<protein>
    <submittedName>
        <fullName evidence="1">Uncharacterized protein</fullName>
    </submittedName>
</protein>